<gene>
    <name evidence="1" type="ORF">AG1IA_09005</name>
</gene>
<dbReference type="EMBL" id="AFRT01002915">
    <property type="protein sequence ID" value="ELU36967.1"/>
    <property type="molecule type" value="Genomic_DNA"/>
</dbReference>
<dbReference type="AlphaFoldDB" id="L8WJQ6"/>
<organism evidence="1 2">
    <name type="scientific">Thanatephorus cucumeris (strain AG1-IA)</name>
    <name type="common">Rice sheath blight fungus</name>
    <name type="synonym">Rhizoctonia solani</name>
    <dbReference type="NCBI Taxonomy" id="983506"/>
    <lineage>
        <taxon>Eukaryota</taxon>
        <taxon>Fungi</taxon>
        <taxon>Dikarya</taxon>
        <taxon>Basidiomycota</taxon>
        <taxon>Agaricomycotina</taxon>
        <taxon>Agaricomycetes</taxon>
        <taxon>Cantharellales</taxon>
        <taxon>Ceratobasidiaceae</taxon>
        <taxon>Rhizoctonia</taxon>
        <taxon>Rhizoctonia solani AG-1</taxon>
    </lineage>
</organism>
<proteinExistence type="predicted"/>
<evidence type="ECO:0000313" key="1">
    <source>
        <dbReference type="EMBL" id="ELU36967.1"/>
    </source>
</evidence>
<dbReference type="HOGENOM" id="CLU_1961082_0_0_1"/>
<accession>L8WJQ6</accession>
<protein>
    <submittedName>
        <fullName evidence="1">Uncharacterized protein</fullName>
    </submittedName>
</protein>
<reference evidence="1 2" key="1">
    <citation type="journal article" date="2013" name="Nat. Commun.">
        <title>The evolution and pathogenic mechanisms of the rice sheath blight pathogen.</title>
        <authorList>
            <person name="Zheng A."/>
            <person name="Lin R."/>
            <person name="Xu L."/>
            <person name="Qin P."/>
            <person name="Tang C."/>
            <person name="Ai P."/>
            <person name="Zhang D."/>
            <person name="Liu Y."/>
            <person name="Sun Z."/>
            <person name="Feng H."/>
            <person name="Wang Y."/>
            <person name="Chen Y."/>
            <person name="Liang X."/>
            <person name="Fu R."/>
            <person name="Li Q."/>
            <person name="Zhang J."/>
            <person name="Yu X."/>
            <person name="Xie Z."/>
            <person name="Ding L."/>
            <person name="Guan P."/>
            <person name="Tang J."/>
            <person name="Liang Y."/>
            <person name="Wang S."/>
            <person name="Deng Q."/>
            <person name="Li S."/>
            <person name="Zhu J."/>
            <person name="Wang L."/>
            <person name="Liu H."/>
            <person name="Li P."/>
        </authorList>
    </citation>
    <scope>NUCLEOTIDE SEQUENCE [LARGE SCALE GENOMIC DNA]</scope>
    <source>
        <strain evidence="2">AG-1 IA</strain>
    </source>
</reference>
<keyword evidence="2" id="KW-1185">Reference proteome</keyword>
<sequence length="128" mass="14661">MRVENASLVGRCCVKNRTMKLTWGRNPQRRDWKPQTESDEIERLDGEMIVVDVGSTTTERSVGVLPNKSGDTRTRVEAEVEAEDWELVSVNVVAYRGSPKVEQKSPKPPRRYYCHTRDQIMVAGVHKF</sequence>
<dbReference type="Proteomes" id="UP000011668">
    <property type="component" value="Unassembled WGS sequence"/>
</dbReference>
<name>L8WJQ6_THACA</name>
<evidence type="ECO:0000313" key="2">
    <source>
        <dbReference type="Proteomes" id="UP000011668"/>
    </source>
</evidence>
<comment type="caution">
    <text evidence="1">The sequence shown here is derived from an EMBL/GenBank/DDBJ whole genome shotgun (WGS) entry which is preliminary data.</text>
</comment>